<dbReference type="Pfam" id="PF03861">
    <property type="entry name" value="ANTAR"/>
    <property type="match status" value="1"/>
</dbReference>
<dbReference type="EMBL" id="JPME01000008">
    <property type="protein sequence ID" value="KEZ90904.1"/>
    <property type="molecule type" value="Genomic_DNA"/>
</dbReference>
<dbReference type="GO" id="GO:0003723">
    <property type="term" value="F:RNA binding"/>
    <property type="evidence" value="ECO:0007669"/>
    <property type="project" value="InterPro"/>
</dbReference>
<dbReference type="OrthoDB" id="9808843at2"/>
<sequence>MTNVIVAFSREEDAKNIKNILVRNGFMVAAVCTSGAQAVNSADELGSGIVVCGCRFADMVFNDIYECLPGGMEMLLLMSPSQWSGRVPEGVVCLGQPLKVQDLVSSLEMMVESLSRRRKKLKSQPKERSMEEKELIRQAKELLMERNHMSETEAHRYIQKCSMDSGTNMVETAQMIVSLINR</sequence>
<dbReference type="AlphaFoldDB" id="A0A084JPM0"/>
<evidence type="ECO:0000259" key="1">
    <source>
        <dbReference type="PROSITE" id="PS50921"/>
    </source>
</evidence>
<dbReference type="Gene3D" id="1.10.10.10">
    <property type="entry name" value="Winged helix-like DNA-binding domain superfamily/Winged helix DNA-binding domain"/>
    <property type="match status" value="1"/>
</dbReference>
<proteinExistence type="predicted"/>
<reference evidence="2 3" key="1">
    <citation type="submission" date="2014-07" db="EMBL/GenBank/DDBJ databases">
        <title>Draft genome of Clostridium celerecrescens 152B isolated from sediments associated with methane hydrate from Krishna Godavari basin.</title>
        <authorList>
            <person name="Honkalas V.S."/>
            <person name="Dabir A.P."/>
            <person name="Arora P."/>
            <person name="Dhakephalkar P.K."/>
        </authorList>
    </citation>
    <scope>NUCLEOTIDE SEQUENCE [LARGE SCALE GENOMIC DNA]</scope>
    <source>
        <strain evidence="2 3">152B</strain>
    </source>
</reference>
<evidence type="ECO:0000313" key="3">
    <source>
        <dbReference type="Proteomes" id="UP000028525"/>
    </source>
</evidence>
<dbReference type="SMART" id="SM01012">
    <property type="entry name" value="ANTAR"/>
    <property type="match status" value="1"/>
</dbReference>
<comment type="caution">
    <text evidence="2">The sequence shown here is derived from an EMBL/GenBank/DDBJ whole genome shotgun (WGS) entry which is preliminary data.</text>
</comment>
<accession>A0A084JPM0</accession>
<name>A0A084JPM0_9FIRM</name>
<evidence type="ECO:0000313" key="2">
    <source>
        <dbReference type="EMBL" id="KEZ90904.1"/>
    </source>
</evidence>
<dbReference type="SUPFAM" id="SSF52172">
    <property type="entry name" value="CheY-like"/>
    <property type="match status" value="1"/>
</dbReference>
<protein>
    <submittedName>
        <fullName evidence="2">Antitermination regulator</fullName>
    </submittedName>
</protein>
<gene>
    <name evidence="2" type="ORF">IO98_05835</name>
</gene>
<dbReference type="InterPro" id="IPR005561">
    <property type="entry name" value="ANTAR"/>
</dbReference>
<dbReference type="RefSeq" id="WP_038278905.1">
    <property type="nucleotide sequence ID" value="NZ_JPME01000008.1"/>
</dbReference>
<dbReference type="InterPro" id="IPR011006">
    <property type="entry name" value="CheY-like_superfamily"/>
</dbReference>
<dbReference type="InterPro" id="IPR036388">
    <property type="entry name" value="WH-like_DNA-bd_sf"/>
</dbReference>
<dbReference type="PROSITE" id="PS50921">
    <property type="entry name" value="ANTAR"/>
    <property type="match status" value="1"/>
</dbReference>
<dbReference type="Proteomes" id="UP000028525">
    <property type="component" value="Unassembled WGS sequence"/>
</dbReference>
<dbReference type="STRING" id="29354.IO98_05835"/>
<organism evidence="2 3">
    <name type="scientific">Lacrimispora celerecrescens</name>
    <dbReference type="NCBI Taxonomy" id="29354"/>
    <lineage>
        <taxon>Bacteria</taxon>
        <taxon>Bacillati</taxon>
        <taxon>Bacillota</taxon>
        <taxon>Clostridia</taxon>
        <taxon>Lachnospirales</taxon>
        <taxon>Lachnospiraceae</taxon>
        <taxon>Lacrimispora</taxon>
    </lineage>
</organism>
<feature type="domain" description="ANTAR" evidence="1">
    <location>
        <begin position="116"/>
        <end position="177"/>
    </location>
</feature>
<keyword evidence="3" id="KW-1185">Reference proteome</keyword>